<dbReference type="EMBL" id="SMBT01000030">
    <property type="protein sequence ID" value="TCU80268.1"/>
    <property type="molecule type" value="Genomic_DNA"/>
</dbReference>
<keyword evidence="5" id="KW-1185">Reference proteome</keyword>
<dbReference type="AlphaFoldDB" id="A0A377Q5I9"/>
<dbReference type="InterPro" id="IPR029058">
    <property type="entry name" value="AB_hydrolase_fold"/>
</dbReference>
<dbReference type="RefSeq" id="WP_115226557.1">
    <property type="nucleotide sequence ID" value="NZ_CAWOLO010000030.1"/>
</dbReference>
<reference evidence="3 5" key="2">
    <citation type="submission" date="2019-03" db="EMBL/GenBank/DDBJ databases">
        <title>Genomic Encyclopedia of Type Strains, Phase IV (KMG-IV): sequencing the most valuable type-strain genomes for metagenomic binning, comparative biology and taxonomic classification.</title>
        <authorList>
            <person name="Goeker M."/>
        </authorList>
    </citation>
    <scope>NUCLEOTIDE SEQUENCE [LARGE SCALE GENOMIC DNA]</scope>
    <source>
        <strain evidence="3 5">DSM 3764</strain>
    </source>
</reference>
<dbReference type="Gene3D" id="3.40.50.1820">
    <property type="entry name" value="alpha/beta hydrolase"/>
    <property type="match status" value="1"/>
</dbReference>
<evidence type="ECO:0000259" key="1">
    <source>
        <dbReference type="Pfam" id="PF00561"/>
    </source>
</evidence>
<dbReference type="Pfam" id="PF00561">
    <property type="entry name" value="Abhydrolase_1"/>
    <property type="match status" value="1"/>
</dbReference>
<dbReference type="SUPFAM" id="SSF53474">
    <property type="entry name" value="alpha/beta-Hydrolases"/>
    <property type="match status" value="1"/>
</dbReference>
<dbReference type="PANTHER" id="PTHR12277">
    <property type="entry name" value="ALPHA/BETA HYDROLASE DOMAIN-CONTAINING PROTEIN"/>
    <property type="match status" value="1"/>
</dbReference>
<feature type="domain" description="AB hydrolase-1" evidence="1">
    <location>
        <begin position="163"/>
        <end position="252"/>
    </location>
</feature>
<name>A0A377Q5I9_9NEIS</name>
<evidence type="ECO:0000313" key="3">
    <source>
        <dbReference type="EMBL" id="TCU80268.1"/>
    </source>
</evidence>
<keyword evidence="2" id="KW-0378">Hydrolase</keyword>
<reference evidence="2 4" key="1">
    <citation type="submission" date="2018-06" db="EMBL/GenBank/DDBJ databases">
        <authorList>
            <consortium name="Pathogen Informatics"/>
            <person name="Doyle S."/>
        </authorList>
    </citation>
    <scope>NUCLEOTIDE SEQUENCE [LARGE SCALE GENOMIC DNA]</scope>
    <source>
        <strain evidence="2 4">NCTC11159</strain>
    </source>
</reference>
<dbReference type="GO" id="GO:0016787">
    <property type="term" value="F:hydrolase activity"/>
    <property type="evidence" value="ECO:0007669"/>
    <property type="project" value="UniProtKB-KW"/>
</dbReference>
<protein>
    <submittedName>
        <fullName evidence="2 3">Alpha/beta hydrolase family</fullName>
    </submittedName>
</protein>
<accession>A0A377Q5I9</accession>
<evidence type="ECO:0000313" key="5">
    <source>
        <dbReference type="Proteomes" id="UP000295794"/>
    </source>
</evidence>
<dbReference type="PANTHER" id="PTHR12277:SF81">
    <property type="entry name" value="PROTEIN ABHD13"/>
    <property type="match status" value="1"/>
</dbReference>
<sequence length="273" mass="29873">MIDLLNVQWNRGGKELLCLRNDVNSIKSTLNENKKNGFACFKIAGKVVNIRTDKDGKYIVKRDYSTEGFSKRFFSVLGSSPFSKQLSQRLNSDYSQKSEPVNFGGTPNVVSKIFNNALFGDEEDRRSTSSDLSANADPISLDGFAGQLNGRLYKTGNLEDKKTVIFIHGGTQNISADKQSSSLAETYNNNGYDVLAVNMRGYGKSDGLPSEKGMYSDAQVMFDYVHQTLGIPVGDILIHGYSLGGPVAANLYKHLESSGLKTAGLILDRPMPS</sequence>
<proteinExistence type="predicted"/>
<dbReference type="Proteomes" id="UP000255108">
    <property type="component" value="Unassembled WGS sequence"/>
</dbReference>
<dbReference type="OrthoDB" id="9777090at2"/>
<dbReference type="EMBL" id="UGHR01000001">
    <property type="protein sequence ID" value="STQ90193.1"/>
    <property type="molecule type" value="Genomic_DNA"/>
</dbReference>
<evidence type="ECO:0000313" key="2">
    <source>
        <dbReference type="EMBL" id="STQ90193.1"/>
    </source>
</evidence>
<evidence type="ECO:0000313" key="4">
    <source>
        <dbReference type="Proteomes" id="UP000255108"/>
    </source>
</evidence>
<dbReference type="Proteomes" id="UP000295794">
    <property type="component" value="Unassembled WGS sequence"/>
</dbReference>
<gene>
    <name evidence="3" type="ORF">EV682_1307</name>
    <name evidence="2" type="ORF">NCTC11159_01256</name>
</gene>
<dbReference type="InterPro" id="IPR000073">
    <property type="entry name" value="AB_hydrolase_1"/>
</dbReference>
<organism evidence="2 4">
    <name type="scientific">Iodobacter fluviatilis</name>
    <dbReference type="NCBI Taxonomy" id="537"/>
    <lineage>
        <taxon>Bacteria</taxon>
        <taxon>Pseudomonadati</taxon>
        <taxon>Pseudomonadota</taxon>
        <taxon>Betaproteobacteria</taxon>
        <taxon>Neisseriales</taxon>
        <taxon>Chitinibacteraceae</taxon>
        <taxon>Iodobacter</taxon>
    </lineage>
</organism>